<comment type="caution">
    <text evidence="1">The sequence shown here is derived from an EMBL/GenBank/DDBJ whole genome shotgun (WGS) entry which is preliminary data.</text>
</comment>
<reference evidence="1 2" key="1">
    <citation type="submission" date="2017-11" db="EMBL/GenBank/DDBJ databases">
        <title>Comparitive Functional Genomics of Dry Heat Resistant strains isolated from the Viking Spacecraft.</title>
        <authorList>
            <person name="Seuylemezian A."/>
            <person name="Cooper K."/>
            <person name="Vaishampayan P."/>
        </authorList>
    </citation>
    <scope>NUCLEOTIDE SEQUENCE [LARGE SCALE GENOMIC DNA]</scope>
    <source>
        <strain evidence="1 2">V32-6</strain>
    </source>
</reference>
<keyword evidence="2" id="KW-1185">Reference proteome</keyword>
<dbReference type="RefSeq" id="WP_101648280.1">
    <property type="nucleotide sequence ID" value="NZ_PGVE01000048.1"/>
</dbReference>
<name>A0A2N5HET5_9BACI</name>
<sequence length="71" mass="8500">MKVGEKQTFVYLPWLDKFIEAADTIEETVRRINEEEVKRELEDKKMLRRLKRENPGKHIMKAGDGYKKCCE</sequence>
<accession>A0A2N5HET5</accession>
<proteinExistence type="predicted"/>
<evidence type="ECO:0000313" key="1">
    <source>
        <dbReference type="EMBL" id="PLS04015.1"/>
    </source>
</evidence>
<dbReference type="EMBL" id="PGVE01000048">
    <property type="protein sequence ID" value="PLS04015.1"/>
    <property type="molecule type" value="Genomic_DNA"/>
</dbReference>
<dbReference type="Proteomes" id="UP000234950">
    <property type="component" value="Unassembled WGS sequence"/>
</dbReference>
<gene>
    <name evidence="1" type="ORF">CVD27_12710</name>
</gene>
<evidence type="ECO:0000313" key="2">
    <source>
        <dbReference type="Proteomes" id="UP000234950"/>
    </source>
</evidence>
<protein>
    <submittedName>
        <fullName evidence="1">Uncharacterized protein</fullName>
    </submittedName>
</protein>
<dbReference type="AlphaFoldDB" id="A0A2N5HET5"/>
<organism evidence="1 2">
    <name type="scientific">Neobacillus cucumis</name>
    <dbReference type="NCBI Taxonomy" id="1740721"/>
    <lineage>
        <taxon>Bacteria</taxon>
        <taxon>Bacillati</taxon>
        <taxon>Bacillota</taxon>
        <taxon>Bacilli</taxon>
        <taxon>Bacillales</taxon>
        <taxon>Bacillaceae</taxon>
        <taxon>Neobacillus</taxon>
    </lineage>
</organism>